<dbReference type="Proteomes" id="UP000886998">
    <property type="component" value="Unassembled WGS sequence"/>
</dbReference>
<dbReference type="EMBL" id="BMAV01002036">
    <property type="protein sequence ID" value="GFY40682.1"/>
    <property type="molecule type" value="Genomic_DNA"/>
</dbReference>
<keyword evidence="3" id="KW-1185">Reference proteome</keyword>
<organism evidence="2 3">
    <name type="scientific">Trichonephila inaurata madagascariensis</name>
    <dbReference type="NCBI Taxonomy" id="2747483"/>
    <lineage>
        <taxon>Eukaryota</taxon>
        <taxon>Metazoa</taxon>
        <taxon>Ecdysozoa</taxon>
        <taxon>Arthropoda</taxon>
        <taxon>Chelicerata</taxon>
        <taxon>Arachnida</taxon>
        <taxon>Araneae</taxon>
        <taxon>Araneomorphae</taxon>
        <taxon>Entelegynae</taxon>
        <taxon>Araneoidea</taxon>
        <taxon>Nephilidae</taxon>
        <taxon>Trichonephila</taxon>
        <taxon>Trichonephila inaurata</taxon>
    </lineage>
</organism>
<reference evidence="2" key="1">
    <citation type="submission" date="2020-08" db="EMBL/GenBank/DDBJ databases">
        <title>Multicomponent nature underlies the extraordinary mechanical properties of spider dragline silk.</title>
        <authorList>
            <person name="Kono N."/>
            <person name="Nakamura H."/>
            <person name="Mori M."/>
            <person name="Yoshida Y."/>
            <person name="Ohtoshi R."/>
            <person name="Malay A.D."/>
            <person name="Moran D.A.P."/>
            <person name="Tomita M."/>
            <person name="Numata K."/>
            <person name="Arakawa K."/>
        </authorList>
    </citation>
    <scope>NUCLEOTIDE SEQUENCE</scope>
</reference>
<proteinExistence type="predicted"/>
<comment type="caution">
    <text evidence="2">The sequence shown here is derived from an EMBL/GenBank/DDBJ whole genome shotgun (WGS) entry which is preliminary data.</text>
</comment>
<evidence type="ECO:0000313" key="3">
    <source>
        <dbReference type="Proteomes" id="UP000886998"/>
    </source>
</evidence>
<name>A0A8X7BS67_9ARAC</name>
<dbReference type="OrthoDB" id="10348660at2759"/>
<evidence type="ECO:0000313" key="2">
    <source>
        <dbReference type="EMBL" id="GFY40682.1"/>
    </source>
</evidence>
<feature type="compositionally biased region" description="Polar residues" evidence="1">
    <location>
        <begin position="1"/>
        <end position="19"/>
    </location>
</feature>
<gene>
    <name evidence="2" type="ORF">TNIN_84161</name>
</gene>
<sequence length="91" mass="9267">MTTTTSSADNGGGSTATAVSSPSPPNLMPNAAGQQRICGGQSPVSPAAGTQVQLARPTLLMDVVSQDFLHYLGCKLYGLIDATGKEIQAFV</sequence>
<dbReference type="AlphaFoldDB" id="A0A8X7BS67"/>
<feature type="region of interest" description="Disordered" evidence="1">
    <location>
        <begin position="1"/>
        <end position="49"/>
    </location>
</feature>
<accession>A0A8X7BS67</accession>
<evidence type="ECO:0000256" key="1">
    <source>
        <dbReference type="SAM" id="MobiDB-lite"/>
    </source>
</evidence>
<protein>
    <submittedName>
        <fullName evidence="2">Uncharacterized protein</fullName>
    </submittedName>
</protein>